<reference evidence="7" key="1">
    <citation type="journal article" date="2019" name="Int. J. Syst. Evol. Microbiol.">
        <title>The Global Catalogue of Microorganisms (GCM) 10K type strain sequencing project: providing services to taxonomists for standard genome sequencing and annotation.</title>
        <authorList>
            <consortium name="The Broad Institute Genomics Platform"/>
            <consortium name="The Broad Institute Genome Sequencing Center for Infectious Disease"/>
            <person name="Wu L."/>
            <person name="Ma J."/>
        </authorList>
    </citation>
    <scope>NUCLEOTIDE SEQUENCE [LARGE SCALE GENOMIC DNA]</scope>
    <source>
        <strain evidence="7">CCM 8896</strain>
    </source>
</reference>
<dbReference type="CDD" id="cd03221">
    <property type="entry name" value="ABCF_EF-3"/>
    <property type="match status" value="2"/>
</dbReference>
<evidence type="ECO:0000256" key="2">
    <source>
        <dbReference type="ARBA" id="ARBA00022840"/>
    </source>
</evidence>
<dbReference type="Pfam" id="PF16326">
    <property type="entry name" value="ABC_tran_CTD"/>
    <property type="match status" value="1"/>
</dbReference>
<evidence type="ECO:0000256" key="4">
    <source>
        <dbReference type="SAM" id="MobiDB-lite"/>
    </source>
</evidence>
<feature type="domain" description="ABC transporter" evidence="5">
    <location>
        <begin position="319"/>
        <end position="537"/>
    </location>
</feature>
<dbReference type="InterPro" id="IPR032524">
    <property type="entry name" value="ABC_tran_C"/>
</dbReference>
<dbReference type="RefSeq" id="WP_125715661.1">
    <property type="nucleotide sequence ID" value="NZ_JBHTOP010000013.1"/>
</dbReference>
<dbReference type="InterPro" id="IPR051309">
    <property type="entry name" value="ABCF_ATPase"/>
</dbReference>
<keyword evidence="2 6" id="KW-0067">ATP-binding</keyword>
<sequence length="632" mass="70986">MRTLTATDLSRAYGEKVLFDKINFLIHDHDKIGLIGLNGTGKTTLLNTIAGLEKPDSGTLTGANDYKISYLRQDNKLKATTVLDAALRGTGPEFEAIRNYERTLKAYNLEPESQKLQDRFFEAESTMNRLNAWQVDTELKTILTELKITDFDQPTDQLSGGQIKRVALAQALLDKGDLLILDEPTNHLDFDSIAWLEKYLQGYNGAVLVVTHDRYFLDDVTNQIFELDDGRLSIFEGNYEAYVTQKAHQDQLDSEQAHKQRQLYKQELAWMRAGAKARSTKQQARIQRFNDLKGNLKTDHTNQDVAIDINAQRLGKKVIELKAANLAFDQKPILKDFNLLVQAGDRIGITGTNGAGKSSLLNAIAGRLPLDSGLIDIGETVKLAYYTQITEPIPADKRVIKYLEDVGEVVTSKSGAHISVTQLLEQFLFPRQMHGTLVQRLSGGEKRRLYLLKLLMSEPNVLLLDEPTNDFDIQTLTVLEHYLDDFNGTVITVSHDRYFLDHVADELLVFHGNAQINQFSGRLTDYLAAQTAAVKAAAAKTKPETSTPAATNSVPEKAKKQKLTYKEQKEYETIEADLEKLDQKITDLKATMAATAGSDYLQLADLQHQIDQLNQTVDEKMDRWAYLSEFAK</sequence>
<organism evidence="6 7">
    <name type="scientific">Agrilactobacillus yilanensis</name>
    <dbReference type="NCBI Taxonomy" id="2485997"/>
    <lineage>
        <taxon>Bacteria</taxon>
        <taxon>Bacillati</taxon>
        <taxon>Bacillota</taxon>
        <taxon>Bacilli</taxon>
        <taxon>Lactobacillales</taxon>
        <taxon>Lactobacillaceae</taxon>
        <taxon>Agrilactobacillus</taxon>
    </lineage>
</organism>
<comment type="caution">
    <text evidence="6">The sequence shown here is derived from an EMBL/GenBank/DDBJ whole genome shotgun (WGS) entry which is preliminary data.</text>
</comment>
<accession>A0ABW4J5S5</accession>
<dbReference type="InterPro" id="IPR037118">
    <property type="entry name" value="Val-tRNA_synth_C_sf"/>
</dbReference>
<evidence type="ECO:0000313" key="7">
    <source>
        <dbReference type="Proteomes" id="UP001597267"/>
    </source>
</evidence>
<dbReference type="EMBL" id="JBHTOP010000013">
    <property type="protein sequence ID" value="MFD1671606.1"/>
    <property type="molecule type" value="Genomic_DNA"/>
</dbReference>
<dbReference type="PROSITE" id="PS00211">
    <property type="entry name" value="ABC_TRANSPORTER_1"/>
    <property type="match status" value="1"/>
</dbReference>
<feature type="domain" description="ABC transporter" evidence="5">
    <location>
        <begin position="4"/>
        <end position="254"/>
    </location>
</feature>
<dbReference type="PANTHER" id="PTHR42855:SF1">
    <property type="entry name" value="ABC TRANSPORTER DOMAIN-CONTAINING PROTEIN"/>
    <property type="match status" value="1"/>
</dbReference>
<feature type="compositionally biased region" description="Low complexity" evidence="4">
    <location>
        <begin position="540"/>
        <end position="551"/>
    </location>
</feature>
<dbReference type="GO" id="GO:0005524">
    <property type="term" value="F:ATP binding"/>
    <property type="evidence" value="ECO:0007669"/>
    <property type="project" value="UniProtKB-KW"/>
</dbReference>
<dbReference type="Pfam" id="PF00005">
    <property type="entry name" value="ABC_tran"/>
    <property type="match status" value="2"/>
</dbReference>
<name>A0ABW4J5S5_9LACO</name>
<dbReference type="InterPro" id="IPR003439">
    <property type="entry name" value="ABC_transporter-like_ATP-bd"/>
</dbReference>
<proteinExistence type="predicted"/>
<dbReference type="SMART" id="SM00382">
    <property type="entry name" value="AAA"/>
    <property type="match status" value="2"/>
</dbReference>
<dbReference type="InterPro" id="IPR003593">
    <property type="entry name" value="AAA+_ATPase"/>
</dbReference>
<dbReference type="InterPro" id="IPR027417">
    <property type="entry name" value="P-loop_NTPase"/>
</dbReference>
<dbReference type="SUPFAM" id="SSF52540">
    <property type="entry name" value="P-loop containing nucleoside triphosphate hydrolases"/>
    <property type="match status" value="2"/>
</dbReference>
<dbReference type="InterPro" id="IPR032781">
    <property type="entry name" value="ABC_tran_Xtn"/>
</dbReference>
<evidence type="ECO:0000313" key="6">
    <source>
        <dbReference type="EMBL" id="MFD1671606.1"/>
    </source>
</evidence>
<protein>
    <submittedName>
        <fullName evidence="6">ABC-F family ATP-binding cassette domain-containing protein</fullName>
    </submittedName>
</protein>
<dbReference type="PANTHER" id="PTHR42855">
    <property type="entry name" value="ABC TRANSPORTER ATP-BINDING SUBUNIT"/>
    <property type="match status" value="1"/>
</dbReference>
<dbReference type="PROSITE" id="PS50893">
    <property type="entry name" value="ABC_TRANSPORTER_2"/>
    <property type="match status" value="2"/>
</dbReference>
<dbReference type="Gene3D" id="1.10.287.380">
    <property type="entry name" value="Valyl-tRNA synthetase, C-terminal domain"/>
    <property type="match status" value="1"/>
</dbReference>
<feature type="coiled-coil region" evidence="3">
    <location>
        <begin position="571"/>
        <end position="623"/>
    </location>
</feature>
<dbReference type="InterPro" id="IPR017871">
    <property type="entry name" value="ABC_transporter-like_CS"/>
</dbReference>
<feature type="region of interest" description="Disordered" evidence="4">
    <location>
        <begin position="540"/>
        <end position="561"/>
    </location>
</feature>
<keyword evidence="7" id="KW-1185">Reference proteome</keyword>
<gene>
    <name evidence="6" type="ORF">ACFQ5M_05825</name>
</gene>
<evidence type="ECO:0000259" key="5">
    <source>
        <dbReference type="PROSITE" id="PS50893"/>
    </source>
</evidence>
<keyword evidence="3" id="KW-0175">Coiled coil</keyword>
<evidence type="ECO:0000256" key="3">
    <source>
        <dbReference type="SAM" id="Coils"/>
    </source>
</evidence>
<evidence type="ECO:0000256" key="1">
    <source>
        <dbReference type="ARBA" id="ARBA00022741"/>
    </source>
</evidence>
<dbReference type="Pfam" id="PF12848">
    <property type="entry name" value="ABC_tran_Xtn"/>
    <property type="match status" value="1"/>
</dbReference>
<dbReference type="Gene3D" id="3.40.50.300">
    <property type="entry name" value="P-loop containing nucleotide triphosphate hydrolases"/>
    <property type="match status" value="2"/>
</dbReference>
<keyword evidence="1" id="KW-0547">Nucleotide-binding</keyword>
<dbReference type="Proteomes" id="UP001597267">
    <property type="component" value="Unassembled WGS sequence"/>
</dbReference>